<reference evidence="3" key="1">
    <citation type="journal article" date="2019" name="Int. J. Syst. Evol. Microbiol.">
        <title>The Global Catalogue of Microorganisms (GCM) 10K type strain sequencing project: providing services to taxonomists for standard genome sequencing and annotation.</title>
        <authorList>
            <consortium name="The Broad Institute Genomics Platform"/>
            <consortium name="The Broad Institute Genome Sequencing Center for Infectious Disease"/>
            <person name="Wu L."/>
            <person name="Ma J."/>
        </authorList>
    </citation>
    <scope>NUCLEOTIDE SEQUENCE [LARGE SCALE GENOMIC DNA]</scope>
    <source>
        <strain evidence="3">JCM 16013</strain>
    </source>
</reference>
<sequence length="69" mass="7468">MRLAPVNGRAEAIPEPLEAQGPEVGEGSSLVVHMVDTYPGRAYPRFTSLVEPVRSEAIVDIGDAAREHR</sequence>
<comment type="caution">
    <text evidence="2">The sequence shown here is derived from an EMBL/GenBank/DDBJ whole genome shotgun (WGS) entry which is preliminary data.</text>
</comment>
<protein>
    <submittedName>
        <fullName evidence="2">Uncharacterized protein</fullName>
    </submittedName>
</protein>
<evidence type="ECO:0000256" key="1">
    <source>
        <dbReference type="SAM" id="MobiDB-lite"/>
    </source>
</evidence>
<dbReference type="EMBL" id="BAAAQM010000013">
    <property type="protein sequence ID" value="GAA1967932.1"/>
    <property type="molecule type" value="Genomic_DNA"/>
</dbReference>
<evidence type="ECO:0000313" key="2">
    <source>
        <dbReference type="EMBL" id="GAA1967932.1"/>
    </source>
</evidence>
<dbReference type="Proteomes" id="UP001499854">
    <property type="component" value="Unassembled WGS sequence"/>
</dbReference>
<proteinExistence type="predicted"/>
<keyword evidence="3" id="KW-1185">Reference proteome</keyword>
<feature type="region of interest" description="Disordered" evidence="1">
    <location>
        <begin position="1"/>
        <end position="25"/>
    </location>
</feature>
<organism evidence="2 3">
    <name type="scientific">Catenulispora subtropica</name>
    <dbReference type="NCBI Taxonomy" id="450798"/>
    <lineage>
        <taxon>Bacteria</taxon>
        <taxon>Bacillati</taxon>
        <taxon>Actinomycetota</taxon>
        <taxon>Actinomycetes</taxon>
        <taxon>Catenulisporales</taxon>
        <taxon>Catenulisporaceae</taxon>
        <taxon>Catenulispora</taxon>
    </lineage>
</organism>
<gene>
    <name evidence="2" type="ORF">GCM10009838_27890</name>
</gene>
<accession>A0ABP5CRW9</accession>
<evidence type="ECO:0000313" key="3">
    <source>
        <dbReference type="Proteomes" id="UP001499854"/>
    </source>
</evidence>
<name>A0ABP5CRW9_9ACTN</name>